<sequence>MTFTSSIYKELVVHDFGVSFRNGEAEVTGKPPQTPCALCSRSSACARSAADRPRNKCRADCTLVVITGHSPGSAP</sequence>
<dbReference type="STRING" id="641025.SAMN05421507_12317"/>
<name>A0A1H0WTY2_9PSEU</name>
<dbReference type="Proteomes" id="UP000199691">
    <property type="component" value="Unassembled WGS sequence"/>
</dbReference>
<organism evidence="1 2">
    <name type="scientific">Lentzea jiangxiensis</name>
    <dbReference type="NCBI Taxonomy" id="641025"/>
    <lineage>
        <taxon>Bacteria</taxon>
        <taxon>Bacillati</taxon>
        <taxon>Actinomycetota</taxon>
        <taxon>Actinomycetes</taxon>
        <taxon>Pseudonocardiales</taxon>
        <taxon>Pseudonocardiaceae</taxon>
        <taxon>Lentzea</taxon>
    </lineage>
</organism>
<protein>
    <submittedName>
        <fullName evidence="1">Uncharacterized protein</fullName>
    </submittedName>
</protein>
<evidence type="ECO:0000313" key="1">
    <source>
        <dbReference type="EMBL" id="SDP94049.1"/>
    </source>
</evidence>
<dbReference type="EMBL" id="FNIX01000023">
    <property type="protein sequence ID" value="SDP94049.1"/>
    <property type="molecule type" value="Genomic_DNA"/>
</dbReference>
<gene>
    <name evidence="1" type="ORF">SAMN05421507_12317</name>
</gene>
<dbReference type="AlphaFoldDB" id="A0A1H0WTY2"/>
<accession>A0A1H0WTY2</accession>
<evidence type="ECO:0000313" key="2">
    <source>
        <dbReference type="Proteomes" id="UP000199691"/>
    </source>
</evidence>
<reference evidence="2" key="1">
    <citation type="submission" date="2016-10" db="EMBL/GenBank/DDBJ databases">
        <authorList>
            <person name="Varghese N."/>
            <person name="Submissions S."/>
        </authorList>
    </citation>
    <scope>NUCLEOTIDE SEQUENCE [LARGE SCALE GENOMIC DNA]</scope>
    <source>
        <strain evidence="2">CGMCC 4.6609</strain>
    </source>
</reference>
<proteinExistence type="predicted"/>
<keyword evidence="2" id="KW-1185">Reference proteome</keyword>